<gene>
    <name evidence="1" type="ORF">F4821DRAFT_260357</name>
</gene>
<accession>A0ACC0D0L6</accession>
<dbReference type="EMBL" id="MU394319">
    <property type="protein sequence ID" value="KAI6086061.1"/>
    <property type="molecule type" value="Genomic_DNA"/>
</dbReference>
<keyword evidence="2" id="KW-1185">Reference proteome</keyword>
<organism evidence="1 2">
    <name type="scientific">Hypoxylon rubiginosum</name>
    <dbReference type="NCBI Taxonomy" id="110542"/>
    <lineage>
        <taxon>Eukaryota</taxon>
        <taxon>Fungi</taxon>
        <taxon>Dikarya</taxon>
        <taxon>Ascomycota</taxon>
        <taxon>Pezizomycotina</taxon>
        <taxon>Sordariomycetes</taxon>
        <taxon>Xylariomycetidae</taxon>
        <taxon>Xylariales</taxon>
        <taxon>Hypoxylaceae</taxon>
        <taxon>Hypoxylon</taxon>
    </lineage>
</organism>
<protein>
    <submittedName>
        <fullName evidence="1">Uncharacterized protein</fullName>
    </submittedName>
</protein>
<proteinExistence type="predicted"/>
<comment type="caution">
    <text evidence="1">The sequence shown here is derived from an EMBL/GenBank/DDBJ whole genome shotgun (WGS) entry which is preliminary data.</text>
</comment>
<evidence type="ECO:0000313" key="1">
    <source>
        <dbReference type="EMBL" id="KAI6086061.1"/>
    </source>
</evidence>
<evidence type="ECO:0000313" key="2">
    <source>
        <dbReference type="Proteomes" id="UP001497680"/>
    </source>
</evidence>
<reference evidence="1 2" key="1">
    <citation type="journal article" date="2022" name="New Phytol.">
        <title>Ecological generalism drives hyperdiversity of secondary metabolite gene clusters in xylarialean endophytes.</title>
        <authorList>
            <person name="Franco M.E.E."/>
            <person name="Wisecaver J.H."/>
            <person name="Arnold A.E."/>
            <person name="Ju Y.M."/>
            <person name="Slot J.C."/>
            <person name="Ahrendt S."/>
            <person name="Moore L.P."/>
            <person name="Eastman K.E."/>
            <person name="Scott K."/>
            <person name="Konkel Z."/>
            <person name="Mondo S.J."/>
            <person name="Kuo A."/>
            <person name="Hayes R.D."/>
            <person name="Haridas S."/>
            <person name="Andreopoulos B."/>
            <person name="Riley R."/>
            <person name="LaButti K."/>
            <person name="Pangilinan J."/>
            <person name="Lipzen A."/>
            <person name="Amirebrahimi M."/>
            <person name="Yan J."/>
            <person name="Adam C."/>
            <person name="Keymanesh K."/>
            <person name="Ng V."/>
            <person name="Louie K."/>
            <person name="Northen T."/>
            <person name="Drula E."/>
            <person name="Henrissat B."/>
            <person name="Hsieh H.M."/>
            <person name="Youens-Clark K."/>
            <person name="Lutzoni F."/>
            <person name="Miadlikowska J."/>
            <person name="Eastwood D.C."/>
            <person name="Hamelin R.C."/>
            <person name="Grigoriev I.V."/>
            <person name="U'Ren J.M."/>
        </authorList>
    </citation>
    <scope>NUCLEOTIDE SEQUENCE [LARGE SCALE GENOMIC DNA]</scope>
    <source>
        <strain evidence="1 2">ER1909</strain>
    </source>
</reference>
<dbReference type="Proteomes" id="UP001497680">
    <property type="component" value="Unassembled WGS sequence"/>
</dbReference>
<sequence length="199" mass="22499">MPPRRNRSMMYIVMHETSREHGVFVARTANFDNARQVPGSCSPSTAFVLSVSLSLTARLEQAQEVSPQPDQQHRGKGWLGTLGWTQDRMGIESSSGAMHVRREFVKKQPERRRSGGNDSSGPRSQRAFQGDGPVDVHKFTKWNEDFFNTAILVDVWKLEETGTLVHTETKAVNSTPARLRDGSNIRWNRLVPVFYMGLE</sequence>
<name>A0ACC0D0L6_9PEZI</name>